<protein>
    <submittedName>
        <fullName evidence="1">Uncharacterized protein</fullName>
    </submittedName>
</protein>
<dbReference type="EMBL" id="ADZX01000416">
    <property type="protein sequence ID" value="EFK96718.1"/>
    <property type="molecule type" value="Genomic_DNA"/>
</dbReference>
<gene>
    <name evidence="1" type="ORF">LDC_1253</name>
</gene>
<proteinExistence type="predicted"/>
<sequence length="166" mass="17478">MSHVPLETSIVSRVELAECQIDTATGEFIYGTVPVAQEAVINGVRYYVYPASGGQVTLERTHYASMAAGGDRNAVVIGEKTYNGKIVPAGSYGYDYSILSTGAVKLTDGFNTYISDADNKVTIDGRVYNVSVAADLTVSLEEVMPEAPAVTSVVANADGTYSFTAG</sequence>
<comment type="caution">
    <text evidence="1">The sequence shown here is derived from an EMBL/GenBank/DDBJ whole genome shotgun (WGS) entry which is preliminary data.</text>
</comment>
<accession>D9PI97</accession>
<evidence type="ECO:0000313" key="1">
    <source>
        <dbReference type="EMBL" id="EFK96718.1"/>
    </source>
</evidence>
<dbReference type="AlphaFoldDB" id="D9PI97"/>
<name>D9PI97_9ZZZZ</name>
<reference evidence="1" key="2">
    <citation type="journal article" date="2011" name="Microb. Ecol.">
        <title>Taxonomic and Functional Metagenomic Profiling of the Microbial Community in the Anoxic Sediment of a Sub-saline Shallow Lake (Laguna de Carrizo, Central Spain).</title>
        <authorList>
            <person name="Ferrer M."/>
            <person name="Guazzaroni M.E."/>
            <person name="Richter M."/>
            <person name="Garcia-Salamanca A."/>
            <person name="Yarza P."/>
            <person name="Suarez-Suarez A."/>
            <person name="Solano J."/>
            <person name="Alcaide M."/>
            <person name="van Dillewijn P."/>
            <person name="Molina-Henares M.A."/>
            <person name="Lopez-Cortes N."/>
            <person name="Al-Ramahi Y."/>
            <person name="Guerrero C."/>
            <person name="Acosta A."/>
            <person name="de Eugenio L.I."/>
            <person name="Martinez V."/>
            <person name="Marques S."/>
            <person name="Rojo F."/>
            <person name="Santero E."/>
            <person name="Genilloud O."/>
            <person name="Perez-Perez J."/>
            <person name="Rossello-Mora R."/>
            <person name="Ramos J.L."/>
        </authorList>
    </citation>
    <scope>NUCLEOTIDE SEQUENCE</scope>
</reference>
<organism evidence="1">
    <name type="scientific">sediment metagenome</name>
    <dbReference type="NCBI Taxonomy" id="749907"/>
    <lineage>
        <taxon>unclassified sequences</taxon>
        <taxon>metagenomes</taxon>
        <taxon>ecological metagenomes</taxon>
    </lineage>
</organism>
<reference evidence="1" key="1">
    <citation type="submission" date="2010-07" db="EMBL/GenBank/DDBJ databases">
        <authorList>
            <consortium name="CONSOLIDER consortium CSD2007-00005"/>
            <person name="Guazzaroni M.-E."/>
            <person name="Richter M."/>
            <person name="Garcia-Salamanca A."/>
            <person name="Yarza P."/>
            <person name="Ferrer M."/>
        </authorList>
    </citation>
    <scope>NUCLEOTIDE SEQUENCE</scope>
</reference>
<feature type="non-terminal residue" evidence="1">
    <location>
        <position position="166"/>
    </location>
</feature>